<protein>
    <submittedName>
        <fullName evidence="3">Peptidase M64</fullName>
    </submittedName>
</protein>
<dbReference type="Proteomes" id="UP000275719">
    <property type="component" value="Unassembled WGS sequence"/>
</dbReference>
<dbReference type="GO" id="GO:0008237">
    <property type="term" value="F:metallopeptidase activity"/>
    <property type="evidence" value="ECO:0007669"/>
    <property type="project" value="InterPro"/>
</dbReference>
<dbReference type="Gene3D" id="3.40.390.10">
    <property type="entry name" value="Collagenase (Catalytic Domain)"/>
    <property type="match status" value="1"/>
</dbReference>
<proteinExistence type="predicted"/>
<dbReference type="Pfam" id="PF09471">
    <property type="entry name" value="Peptidase_M64"/>
    <property type="match status" value="1"/>
</dbReference>
<feature type="chain" id="PRO_5018293048" evidence="1">
    <location>
        <begin position="19"/>
        <end position="423"/>
    </location>
</feature>
<evidence type="ECO:0000259" key="2">
    <source>
        <dbReference type="Pfam" id="PF16217"/>
    </source>
</evidence>
<dbReference type="InterPro" id="IPR024079">
    <property type="entry name" value="MetalloPept_cat_dom_sf"/>
</dbReference>
<feature type="domain" description="Peptidase M64 N-terminal" evidence="2">
    <location>
        <begin position="20"/>
        <end position="135"/>
    </location>
</feature>
<keyword evidence="1" id="KW-0732">Signal</keyword>
<dbReference type="InterPro" id="IPR038171">
    <property type="entry name" value="M64_N_sf"/>
</dbReference>
<feature type="signal peptide" evidence="1">
    <location>
        <begin position="1"/>
        <end position="18"/>
    </location>
</feature>
<reference evidence="3 4" key="1">
    <citation type="submission" date="2018-11" db="EMBL/GenBank/DDBJ databases">
        <title>Flavobacterium sp. nov., YIM 102701-2 draft genome.</title>
        <authorList>
            <person name="Li G."/>
            <person name="Jiang Y."/>
        </authorList>
    </citation>
    <scope>NUCLEOTIDE SEQUENCE [LARGE SCALE GENOMIC DNA]</scope>
    <source>
        <strain evidence="3 4">YIM 102701-2</strain>
    </source>
</reference>
<evidence type="ECO:0000313" key="4">
    <source>
        <dbReference type="Proteomes" id="UP000275719"/>
    </source>
</evidence>
<name>A0A3P3WDE8_9FLAO</name>
<dbReference type="RefSeq" id="WP_125017072.1">
    <property type="nucleotide sequence ID" value="NZ_RQVQ01000004.1"/>
</dbReference>
<dbReference type="InterPro" id="IPR032625">
    <property type="entry name" value="M64_N"/>
</dbReference>
<dbReference type="Pfam" id="PF16217">
    <property type="entry name" value="M64_N"/>
    <property type="match status" value="1"/>
</dbReference>
<evidence type="ECO:0000313" key="3">
    <source>
        <dbReference type="EMBL" id="RRJ92674.1"/>
    </source>
</evidence>
<sequence length="423" mass="48928">MKRFVLLTLLLFVNFLNAQNFNEFFEDKTLRLDYIFAGNSEKQHAFLDEIIQYENWYGRKVNLNKVLLEGNGQIRVKDAKSKQIIYKQSFSTLFHEWLTLDVAKNENKSFENTFLVPFPKNEVFVEVVTFDKNRKEVILLNHKVNPKDILIKKLPKSSNEKVKVIQKAKTENPIYVAIVAEGFTKEEMPLFISKAKDVAEELFKHKAFANHEEVFTIVAIETVSQESGVSNPHTNHWKNSVLKSNFGTFYSERYLTTSRIKNLHNQLAGTPYDHIIILANTDIYGGGGIFNAYTLTTSNHKKFAPVVVHEFGHSFAGLADEYFYAVDVFENTETNQIEPWEQNITSLANFDLKWKNMLQKETPIPTEIKDLDKYRIGVYEGLEGTGLYIPSHDCRMKTNEATDFCPVCQRAIEQLIEFYTKQQ</sequence>
<dbReference type="OrthoDB" id="127762at2"/>
<keyword evidence="4" id="KW-1185">Reference proteome</keyword>
<evidence type="ECO:0000256" key="1">
    <source>
        <dbReference type="SAM" id="SignalP"/>
    </source>
</evidence>
<dbReference type="EMBL" id="RQVQ01000004">
    <property type="protein sequence ID" value="RRJ92674.1"/>
    <property type="molecule type" value="Genomic_DNA"/>
</dbReference>
<dbReference type="InterPro" id="IPR019026">
    <property type="entry name" value="Peptidase_M64_IgA"/>
</dbReference>
<comment type="caution">
    <text evidence="3">The sequence shown here is derived from an EMBL/GenBank/DDBJ whole genome shotgun (WGS) entry which is preliminary data.</text>
</comment>
<accession>A0A3P3WDE8</accession>
<dbReference type="AlphaFoldDB" id="A0A3P3WDE8"/>
<dbReference type="Gene3D" id="2.60.40.3250">
    <property type="entry name" value="Peptidase M64, N-terminal domain"/>
    <property type="match status" value="1"/>
</dbReference>
<organism evidence="3 4">
    <name type="scientific">Paenimyroides tangerinum</name>
    <dbReference type="NCBI Taxonomy" id="2488728"/>
    <lineage>
        <taxon>Bacteria</taxon>
        <taxon>Pseudomonadati</taxon>
        <taxon>Bacteroidota</taxon>
        <taxon>Flavobacteriia</taxon>
        <taxon>Flavobacteriales</taxon>
        <taxon>Flavobacteriaceae</taxon>
        <taxon>Paenimyroides</taxon>
    </lineage>
</organism>
<gene>
    <name evidence="3" type="ORF">EG240_02505</name>
</gene>